<evidence type="ECO:0000313" key="2">
    <source>
        <dbReference type="EMBL" id="MXO94279.1"/>
    </source>
</evidence>
<keyword evidence="3" id="KW-1185">Reference proteome</keyword>
<reference evidence="2 3" key="1">
    <citation type="submission" date="2019-12" db="EMBL/GenBank/DDBJ databases">
        <title>Genomic-based taxomic classification of the family Erythrobacteraceae.</title>
        <authorList>
            <person name="Xu L."/>
        </authorList>
    </citation>
    <scope>NUCLEOTIDE SEQUENCE [LARGE SCALE GENOMIC DNA]</scope>
    <source>
        <strain evidence="2 3">RC4-10-4</strain>
    </source>
</reference>
<dbReference type="InterPro" id="IPR009045">
    <property type="entry name" value="Zn_M74/Hedgehog-like"/>
</dbReference>
<accession>A0A845A9M5</accession>
<dbReference type="RefSeq" id="WP_131453515.1">
    <property type="nucleotide sequence ID" value="NZ_BMJK01000002.1"/>
</dbReference>
<feature type="domain" description="Peptidase M15A C-terminal" evidence="1">
    <location>
        <begin position="2"/>
        <end position="117"/>
    </location>
</feature>
<dbReference type="AlphaFoldDB" id="A0A845A9M5"/>
<dbReference type="Pfam" id="PF08291">
    <property type="entry name" value="Peptidase_M15_3"/>
    <property type="match status" value="1"/>
</dbReference>
<name>A0A845A9M5_9SPHN</name>
<dbReference type="Proteomes" id="UP000460626">
    <property type="component" value="Unassembled WGS sequence"/>
</dbReference>
<gene>
    <name evidence="2" type="ORF">GRI62_11800</name>
</gene>
<dbReference type="SUPFAM" id="SSF55166">
    <property type="entry name" value="Hedgehog/DD-peptidase"/>
    <property type="match status" value="1"/>
</dbReference>
<evidence type="ECO:0000313" key="3">
    <source>
        <dbReference type="Proteomes" id="UP000460626"/>
    </source>
</evidence>
<protein>
    <submittedName>
        <fullName evidence="2">DUF882 domain-containing protein</fullName>
    </submittedName>
</protein>
<dbReference type="Gene3D" id="3.30.1380.10">
    <property type="match status" value="1"/>
</dbReference>
<comment type="caution">
    <text evidence="2">The sequence shown here is derived from an EMBL/GenBank/DDBJ whole genome shotgun (WGS) entry which is preliminary data.</text>
</comment>
<sequence>MKYFTFEELCRSQSATRFGINNRPSAQVRKNLEALVENILDPLREHFGPVTVSSGYRSPTLNARIGGAKTSQHVFGQAADISINGVADRDVAIFIRDNLPFDQVILEFPPTGWVHVSYSTRLRGETLTARKINGRTVYTKGLL</sequence>
<organism evidence="2 3">
    <name type="scientific">Aurantiacibacter arachoides</name>
    <dbReference type="NCBI Taxonomy" id="1850444"/>
    <lineage>
        <taxon>Bacteria</taxon>
        <taxon>Pseudomonadati</taxon>
        <taxon>Pseudomonadota</taxon>
        <taxon>Alphaproteobacteria</taxon>
        <taxon>Sphingomonadales</taxon>
        <taxon>Erythrobacteraceae</taxon>
        <taxon>Aurantiacibacter</taxon>
    </lineage>
</organism>
<proteinExistence type="predicted"/>
<evidence type="ECO:0000259" key="1">
    <source>
        <dbReference type="Pfam" id="PF08291"/>
    </source>
</evidence>
<dbReference type="OrthoDB" id="7171572at2"/>
<dbReference type="InterPro" id="IPR013230">
    <property type="entry name" value="Peptidase_M15A_C"/>
</dbReference>
<dbReference type="EMBL" id="WTYH01000001">
    <property type="protein sequence ID" value="MXO94279.1"/>
    <property type="molecule type" value="Genomic_DNA"/>
</dbReference>